<dbReference type="SMART" id="SM00418">
    <property type="entry name" value="HTH_ARSR"/>
    <property type="match status" value="1"/>
</dbReference>
<dbReference type="InterPro" id="IPR036388">
    <property type="entry name" value="WH-like_DNA-bd_sf"/>
</dbReference>
<dbReference type="AlphaFoldDB" id="A0A6V8SIP8"/>
<accession>A0A6V8SIP8</accession>
<dbReference type="SUPFAM" id="SSF46785">
    <property type="entry name" value="Winged helix' DNA-binding domain"/>
    <property type="match status" value="1"/>
</dbReference>
<dbReference type="EMBL" id="BLZR01000001">
    <property type="protein sequence ID" value="GFP75018.1"/>
    <property type="molecule type" value="Genomic_DNA"/>
</dbReference>
<dbReference type="Pfam" id="PF12840">
    <property type="entry name" value="HTH_20"/>
    <property type="match status" value="1"/>
</dbReference>
<comment type="caution">
    <text evidence="2">The sequence shown here is derived from an EMBL/GenBank/DDBJ whole genome shotgun (WGS) entry which is preliminary data.</text>
</comment>
<name>A0A6V8SIP8_9CLOT</name>
<dbReference type="Proteomes" id="UP000580568">
    <property type="component" value="Unassembled WGS sequence"/>
</dbReference>
<proteinExistence type="predicted"/>
<dbReference type="GO" id="GO:0003700">
    <property type="term" value="F:DNA-binding transcription factor activity"/>
    <property type="evidence" value="ECO:0007669"/>
    <property type="project" value="InterPro"/>
</dbReference>
<evidence type="ECO:0000259" key="1">
    <source>
        <dbReference type="PROSITE" id="PS50987"/>
    </source>
</evidence>
<reference evidence="2 3" key="1">
    <citation type="submission" date="2020-07" db="EMBL/GenBank/DDBJ databases">
        <title>A new beta-1,3-glucan-decomposing anaerobic bacterium isolated from anoxic soil subjected to biological soil disinfestation.</title>
        <authorList>
            <person name="Ueki A."/>
            <person name="Tonouchi A."/>
        </authorList>
    </citation>
    <scope>NUCLEOTIDE SEQUENCE [LARGE SCALE GENOMIC DNA]</scope>
    <source>
        <strain evidence="2 3">TW1</strain>
    </source>
</reference>
<evidence type="ECO:0000313" key="3">
    <source>
        <dbReference type="Proteomes" id="UP000580568"/>
    </source>
</evidence>
<dbReference type="PROSITE" id="PS50987">
    <property type="entry name" value="HTH_ARSR_2"/>
    <property type="match status" value="1"/>
</dbReference>
<dbReference type="CDD" id="cd00090">
    <property type="entry name" value="HTH_ARSR"/>
    <property type="match status" value="1"/>
</dbReference>
<dbReference type="InterPro" id="IPR011991">
    <property type="entry name" value="ArsR-like_HTH"/>
</dbReference>
<gene>
    <name evidence="2" type="ORF">bsdtw1_01082</name>
</gene>
<organism evidence="2 3">
    <name type="scientific">Clostridium fungisolvens</name>
    <dbReference type="NCBI Taxonomy" id="1604897"/>
    <lineage>
        <taxon>Bacteria</taxon>
        <taxon>Bacillati</taxon>
        <taxon>Bacillota</taxon>
        <taxon>Clostridia</taxon>
        <taxon>Eubacteriales</taxon>
        <taxon>Clostridiaceae</taxon>
        <taxon>Clostridium</taxon>
    </lineage>
</organism>
<dbReference type="InterPro" id="IPR036390">
    <property type="entry name" value="WH_DNA-bd_sf"/>
</dbReference>
<feature type="domain" description="HTH arsR-type" evidence="1">
    <location>
        <begin position="1"/>
        <end position="97"/>
    </location>
</feature>
<keyword evidence="3" id="KW-1185">Reference proteome</keyword>
<dbReference type="PANTHER" id="PTHR38600:SF2">
    <property type="entry name" value="SLL0088 PROTEIN"/>
    <property type="match status" value="1"/>
</dbReference>
<dbReference type="InterPro" id="IPR001845">
    <property type="entry name" value="HTH_ArsR_DNA-bd_dom"/>
</dbReference>
<dbReference type="PANTHER" id="PTHR38600">
    <property type="entry name" value="TRANSCRIPTIONAL REGULATORY PROTEIN"/>
    <property type="match status" value="1"/>
</dbReference>
<dbReference type="Gene3D" id="1.10.10.10">
    <property type="entry name" value="Winged helix-like DNA-binding domain superfamily/Winged helix DNA-binding domain"/>
    <property type="match status" value="1"/>
</dbReference>
<sequence>MKDKVKLSTLEQIKAYSDPYRLRILTLLRNNGDAATVKEIADQLGEVPAKVHYHIKKLEKAGIVELIRTKEVKGIIAKYYYLTADRFEIVGENISEQAKQIYKSEVLNLVSDYYQNSRNDVIEALNSRIEDHNEGNISLTSRTLYLTKEEFEELNSLTREMFAKYEVKKKDAIPCHAFSVLCKTNPDDK</sequence>
<dbReference type="RefSeq" id="WP_183276551.1">
    <property type="nucleotide sequence ID" value="NZ_BLZR01000001.1"/>
</dbReference>
<protein>
    <recommendedName>
        <fullName evidence="1">HTH arsR-type domain-containing protein</fullName>
    </recommendedName>
</protein>
<evidence type="ECO:0000313" key="2">
    <source>
        <dbReference type="EMBL" id="GFP75018.1"/>
    </source>
</evidence>